<evidence type="ECO:0000256" key="9">
    <source>
        <dbReference type="ARBA" id="ARBA00023160"/>
    </source>
</evidence>
<gene>
    <name evidence="11" type="ORF">TRICI_003087</name>
</gene>
<evidence type="ECO:0000256" key="8">
    <source>
        <dbReference type="ARBA" id="ARBA00023136"/>
    </source>
</evidence>
<evidence type="ECO:0000256" key="1">
    <source>
        <dbReference type="ARBA" id="ARBA00004141"/>
    </source>
</evidence>
<organism evidence="11 12">
    <name type="scientific">Trichomonascus ciferrii</name>
    <dbReference type="NCBI Taxonomy" id="44093"/>
    <lineage>
        <taxon>Eukaryota</taxon>
        <taxon>Fungi</taxon>
        <taxon>Dikarya</taxon>
        <taxon>Ascomycota</taxon>
        <taxon>Saccharomycotina</taxon>
        <taxon>Dipodascomycetes</taxon>
        <taxon>Dipodascales</taxon>
        <taxon>Trichomonascaceae</taxon>
        <taxon>Trichomonascus</taxon>
        <taxon>Trichomonascus ciferrii complex</taxon>
    </lineage>
</organism>
<evidence type="ECO:0000256" key="10">
    <source>
        <dbReference type="RuleBase" id="RU361115"/>
    </source>
</evidence>
<keyword evidence="12" id="KW-1185">Reference proteome</keyword>
<evidence type="ECO:0000256" key="4">
    <source>
        <dbReference type="ARBA" id="ARBA00022692"/>
    </source>
</evidence>
<feature type="transmembrane region" description="Helical" evidence="10">
    <location>
        <begin position="255"/>
        <end position="274"/>
    </location>
</feature>
<evidence type="ECO:0000256" key="3">
    <source>
        <dbReference type="ARBA" id="ARBA00022679"/>
    </source>
</evidence>
<dbReference type="InterPro" id="IPR002076">
    <property type="entry name" value="ELO_fam"/>
</dbReference>
<dbReference type="EMBL" id="SWFS01000217">
    <property type="protein sequence ID" value="KAA8913829.1"/>
    <property type="molecule type" value="Genomic_DNA"/>
</dbReference>
<dbReference type="Pfam" id="PF01151">
    <property type="entry name" value="ELO"/>
    <property type="match status" value="1"/>
</dbReference>
<name>A0A642V4Z1_9ASCO</name>
<evidence type="ECO:0000256" key="5">
    <source>
        <dbReference type="ARBA" id="ARBA00022832"/>
    </source>
</evidence>
<sequence length="337" mass="38067">MASYIAKPPEYIFKWPVGLNLPQGPPEGSLFGSWFTFFMDVRVPITIAAVYATVVHALNRIRKTNKEPLAICKSRVFHWFVITHNVALCVYSAWTCMGMSAAIYRSVFEVSKMTVSGMGSDRLSDFLDGESGLVGSNSTTGSTAFWRSLCDVNEGIWEKGLSYFGFFFYLSKFYEVVDTLIILAKGKQSSLLQTYHHAGAMLSMWAGIRFASPPIWIFVVFNSLIHTIMYFYYTLSTLKVRVPKVLKRALTTAQICQFVFGGSFALLHMFIYYFNPDTGSYTSCLRDPGQSFALFFNVFYLAPLTYLFVMFFLESYVRDKSSKLSKPAPSDSAKKAN</sequence>
<keyword evidence="9 10" id="KW-0275">Fatty acid biosynthesis</keyword>
<keyword evidence="8 10" id="KW-0472">Membrane</keyword>
<evidence type="ECO:0000256" key="7">
    <source>
        <dbReference type="ARBA" id="ARBA00023098"/>
    </source>
</evidence>
<dbReference type="VEuPathDB" id="FungiDB:TRICI_003087"/>
<feature type="transmembrane region" description="Helical" evidence="10">
    <location>
        <begin position="294"/>
        <end position="313"/>
    </location>
</feature>
<evidence type="ECO:0000256" key="6">
    <source>
        <dbReference type="ARBA" id="ARBA00022989"/>
    </source>
</evidence>
<dbReference type="GO" id="GO:0034626">
    <property type="term" value="P:fatty acid elongation, polyunsaturated fatty acid"/>
    <property type="evidence" value="ECO:0007669"/>
    <property type="project" value="TreeGrafter"/>
</dbReference>
<feature type="transmembrane region" description="Helical" evidence="10">
    <location>
        <begin position="34"/>
        <end position="58"/>
    </location>
</feature>
<reference evidence="11" key="1">
    <citation type="journal article" date="2019" name="G3 (Bethesda)">
        <title>Genome Assemblies of Two Rare Opportunistic Yeast Pathogens: Diutina rugosa (syn. Candida rugosa) and Trichomonascus ciferrii (syn. Candida ciferrii).</title>
        <authorList>
            <person name="Mixao V."/>
            <person name="Saus E."/>
            <person name="Hansen A.P."/>
            <person name="Lass-Florl C."/>
            <person name="Gabaldon T."/>
        </authorList>
    </citation>
    <scope>NUCLEOTIDE SEQUENCE</scope>
    <source>
        <strain evidence="11">CBS 4856</strain>
    </source>
</reference>
<feature type="transmembrane region" description="Helical" evidence="10">
    <location>
        <begin position="79"/>
        <end position="104"/>
    </location>
</feature>
<comment type="catalytic activity">
    <reaction evidence="10">
        <text>an acyl-CoA + malonyl-CoA + H(+) = a 3-oxoacyl-CoA + CO2 + CoA</text>
        <dbReference type="Rhea" id="RHEA:50252"/>
        <dbReference type="ChEBI" id="CHEBI:15378"/>
        <dbReference type="ChEBI" id="CHEBI:16526"/>
        <dbReference type="ChEBI" id="CHEBI:57287"/>
        <dbReference type="ChEBI" id="CHEBI:57384"/>
        <dbReference type="ChEBI" id="CHEBI:58342"/>
        <dbReference type="ChEBI" id="CHEBI:90726"/>
    </reaction>
    <physiologicalReaction direction="left-to-right" evidence="10">
        <dbReference type="Rhea" id="RHEA:50253"/>
    </physiologicalReaction>
</comment>
<dbReference type="AlphaFoldDB" id="A0A642V4Z1"/>
<dbReference type="GO" id="GO:0030148">
    <property type="term" value="P:sphingolipid biosynthetic process"/>
    <property type="evidence" value="ECO:0007669"/>
    <property type="project" value="TreeGrafter"/>
</dbReference>
<proteinExistence type="inferred from homology"/>
<keyword evidence="5 10" id="KW-0276">Fatty acid metabolism</keyword>
<dbReference type="EC" id="2.3.1.-" evidence="10"/>
<feature type="transmembrane region" description="Helical" evidence="10">
    <location>
        <begin position="214"/>
        <end position="235"/>
    </location>
</feature>
<evidence type="ECO:0000313" key="12">
    <source>
        <dbReference type="Proteomes" id="UP000761534"/>
    </source>
</evidence>
<keyword evidence="7 10" id="KW-0443">Lipid metabolism</keyword>
<protein>
    <recommendedName>
        <fullName evidence="10">Elongation of fatty acids protein</fullName>
        <ecNumber evidence="10">2.3.1.-</ecNumber>
    </recommendedName>
</protein>
<keyword evidence="6 10" id="KW-1133">Transmembrane helix</keyword>
<dbReference type="PANTHER" id="PTHR11157:SF169">
    <property type="entry name" value="ELONGATION OF FATTY ACIDS PROTEIN"/>
    <property type="match status" value="1"/>
</dbReference>
<dbReference type="OrthoDB" id="10259681at2759"/>
<comment type="subcellular location">
    <subcellularLocation>
        <location evidence="1">Membrane</location>
        <topology evidence="1">Multi-pass membrane protein</topology>
    </subcellularLocation>
</comment>
<dbReference type="GO" id="GO:0009922">
    <property type="term" value="F:fatty acid elongase activity"/>
    <property type="evidence" value="ECO:0007669"/>
    <property type="project" value="InterPro"/>
</dbReference>
<dbReference type="GO" id="GO:0005789">
    <property type="term" value="C:endoplasmic reticulum membrane"/>
    <property type="evidence" value="ECO:0007669"/>
    <property type="project" value="TreeGrafter"/>
</dbReference>
<dbReference type="GO" id="GO:0019367">
    <property type="term" value="P:fatty acid elongation, saturated fatty acid"/>
    <property type="evidence" value="ECO:0007669"/>
    <property type="project" value="TreeGrafter"/>
</dbReference>
<dbReference type="Proteomes" id="UP000761534">
    <property type="component" value="Unassembled WGS sequence"/>
</dbReference>
<dbReference type="PANTHER" id="PTHR11157">
    <property type="entry name" value="FATTY ACID ACYL TRANSFERASE-RELATED"/>
    <property type="match status" value="1"/>
</dbReference>
<keyword evidence="2 10" id="KW-0444">Lipid biosynthesis</keyword>
<evidence type="ECO:0000256" key="2">
    <source>
        <dbReference type="ARBA" id="ARBA00022516"/>
    </source>
</evidence>
<accession>A0A642V4Z1</accession>
<comment type="caution">
    <text evidence="11">The sequence shown here is derived from an EMBL/GenBank/DDBJ whole genome shotgun (WGS) entry which is preliminary data.</text>
</comment>
<keyword evidence="3 10" id="KW-0808">Transferase</keyword>
<keyword evidence="4 10" id="KW-0812">Transmembrane</keyword>
<comment type="similarity">
    <text evidence="10">Belongs to the ELO family.</text>
</comment>
<dbReference type="GO" id="GO:0034625">
    <property type="term" value="P:fatty acid elongation, monounsaturated fatty acid"/>
    <property type="evidence" value="ECO:0007669"/>
    <property type="project" value="TreeGrafter"/>
</dbReference>
<evidence type="ECO:0000313" key="11">
    <source>
        <dbReference type="EMBL" id="KAA8913829.1"/>
    </source>
</evidence>
<dbReference type="GO" id="GO:0042761">
    <property type="term" value="P:very long-chain fatty acid biosynthetic process"/>
    <property type="evidence" value="ECO:0007669"/>
    <property type="project" value="TreeGrafter"/>
</dbReference>